<gene>
    <name evidence="1" type="ORF">DW016_08960</name>
</gene>
<dbReference type="AlphaFoldDB" id="A0A3E3K1Z0"/>
<keyword evidence="2" id="KW-1185">Reference proteome</keyword>
<reference evidence="1 2" key="1">
    <citation type="submission" date="2018-08" db="EMBL/GenBank/DDBJ databases">
        <title>A genome reference for cultivated species of the human gut microbiota.</title>
        <authorList>
            <person name="Zou Y."/>
            <person name="Xue W."/>
            <person name="Luo G."/>
        </authorList>
    </citation>
    <scope>NUCLEOTIDE SEQUENCE [LARGE SCALE GENOMIC DNA]</scope>
    <source>
        <strain evidence="1 2">AF37-2AT</strain>
    </source>
</reference>
<organism evidence="1 2">
    <name type="scientific">Sellimonas intestinalis</name>
    <dbReference type="NCBI Taxonomy" id="1653434"/>
    <lineage>
        <taxon>Bacteria</taxon>
        <taxon>Bacillati</taxon>
        <taxon>Bacillota</taxon>
        <taxon>Clostridia</taxon>
        <taxon>Lachnospirales</taxon>
        <taxon>Lachnospiraceae</taxon>
        <taxon>Sellimonas</taxon>
    </lineage>
</organism>
<proteinExistence type="predicted"/>
<dbReference type="OrthoDB" id="9804920at2"/>
<dbReference type="EMBL" id="QVLX01000004">
    <property type="protein sequence ID" value="RGE87055.1"/>
    <property type="molecule type" value="Genomic_DNA"/>
</dbReference>
<comment type="caution">
    <text evidence="1">The sequence shown here is derived from an EMBL/GenBank/DDBJ whole genome shotgun (WGS) entry which is preliminary data.</text>
</comment>
<dbReference type="PANTHER" id="PTHR10443">
    <property type="entry name" value="MICROSOMAL DIPEPTIDASE"/>
    <property type="match status" value="1"/>
</dbReference>
<evidence type="ECO:0000313" key="1">
    <source>
        <dbReference type="EMBL" id="RGE87055.1"/>
    </source>
</evidence>
<dbReference type="PANTHER" id="PTHR10443:SF12">
    <property type="entry name" value="DIPEPTIDASE"/>
    <property type="match status" value="1"/>
</dbReference>
<dbReference type="CDD" id="cd01301">
    <property type="entry name" value="rDP_like"/>
    <property type="match status" value="1"/>
</dbReference>
<dbReference type="GO" id="GO:0070573">
    <property type="term" value="F:metallodipeptidase activity"/>
    <property type="evidence" value="ECO:0007669"/>
    <property type="project" value="InterPro"/>
</dbReference>
<dbReference type="Proteomes" id="UP000261080">
    <property type="component" value="Unassembled WGS sequence"/>
</dbReference>
<protein>
    <submittedName>
        <fullName evidence="1">Membrane dipeptidase</fullName>
    </submittedName>
</protein>
<dbReference type="RefSeq" id="WP_024732144.1">
    <property type="nucleotide sequence ID" value="NZ_BAABYU010000001.1"/>
</dbReference>
<accession>A0A3E3K1Z0</accession>
<dbReference type="InterPro" id="IPR032466">
    <property type="entry name" value="Metal_Hydrolase"/>
</dbReference>
<dbReference type="GO" id="GO:0006508">
    <property type="term" value="P:proteolysis"/>
    <property type="evidence" value="ECO:0007669"/>
    <property type="project" value="InterPro"/>
</dbReference>
<dbReference type="Gene3D" id="3.20.20.140">
    <property type="entry name" value="Metal-dependent hydrolases"/>
    <property type="match status" value="1"/>
</dbReference>
<dbReference type="SUPFAM" id="SSF51556">
    <property type="entry name" value="Metallo-dependent hydrolases"/>
    <property type="match status" value="1"/>
</dbReference>
<dbReference type="Pfam" id="PF01244">
    <property type="entry name" value="Peptidase_M19"/>
    <property type="match status" value="1"/>
</dbReference>
<dbReference type="PROSITE" id="PS51365">
    <property type="entry name" value="RENAL_DIPEPTIDASE_2"/>
    <property type="match status" value="1"/>
</dbReference>
<dbReference type="InterPro" id="IPR008257">
    <property type="entry name" value="Pept_M19"/>
</dbReference>
<name>A0A3E3K1Z0_9FIRM</name>
<sequence length="322" mass="36205">MNLIDMHCDTICELLSEKTPGQDLKKNNLKVDIEKLKKGGSAAQFFACFVAMDEFLGKSRYEQAYEYVRRMAAYLKKQIWIYSDDIAFAGKGADLEENRKKGKLSAFLTLEEGGVIHGDLDRVKGLYDMGIRLITLTWNYENCIGYPNSRDLKDMGKGLKPFGFSVIDEMNRLGMIVDVSHLSEGGFWDVVSHSKTPPVASHSNARALRDHPRNLSDRQIRALAEKGGVAGLNFYQNFLGESGSCRIDEMVGHVRHMYRIGGEDFVAVGTDFDGFSGAKEMEISDIGEMPLLSEALKKSGFTWRQIEKIWYGNAKRMIDTVL</sequence>
<evidence type="ECO:0000313" key="2">
    <source>
        <dbReference type="Proteomes" id="UP000261080"/>
    </source>
</evidence>